<feature type="compositionally biased region" description="Low complexity" evidence="2">
    <location>
        <begin position="195"/>
        <end position="220"/>
    </location>
</feature>
<sequence>MQAHETLSCTHVTRWLDRDWLNQSMSMIPPLSSVSADTPLATFLSTRLGHRPVVMMGGFLMSLGTITSAFTNSIYDMYITIGVITGLGYSLAFLPTVTLLAQYFSKRRALVTSLASSGESFAVFAFAPAFTILKDLIGWRYCMVLIGAIQTCVIGCGFLLCPISIKPEAEKEQAFSEKELEVLFELQNEQTHTSVVSSQSQDSQDSQDSGVTSLSSSQGELELEKQSNTEPRPKLLDLSVLKDGAFICYSLFGLFATVGFFAPQLYVIELSKNREVEPHMASYMLSVMAVAEIVGRLTIGLILTRVPFRKTLVLLACVLAMCLVLGAFAFAWGFWALVICCAIYGYFMGTVGSTHIPLLAEEDVVGVQRMTSAVGVYVCIQSFAGLAGPPLGGLLVDWMQNYGAAFALCAVCMALGAICLALVGPIKSCRCSLEAEEKLTDQDSEKLDFLDMDLPLENNAAV</sequence>
<feature type="region of interest" description="Disordered" evidence="2">
    <location>
        <begin position="195"/>
        <end position="228"/>
    </location>
</feature>
<keyword evidence="3" id="KW-1133">Transmembrane helix</keyword>
<evidence type="ECO:0000256" key="3">
    <source>
        <dbReference type="SAM" id="Phobius"/>
    </source>
</evidence>
<dbReference type="InterPro" id="IPR020846">
    <property type="entry name" value="MFS_dom"/>
</dbReference>
<organism evidence="5 6">
    <name type="scientific">Mugilogobius chulae</name>
    <name type="common">yellowstripe goby</name>
    <dbReference type="NCBI Taxonomy" id="88201"/>
    <lineage>
        <taxon>Eukaryota</taxon>
        <taxon>Metazoa</taxon>
        <taxon>Chordata</taxon>
        <taxon>Craniata</taxon>
        <taxon>Vertebrata</taxon>
        <taxon>Euteleostomi</taxon>
        <taxon>Actinopterygii</taxon>
        <taxon>Neopterygii</taxon>
        <taxon>Teleostei</taxon>
        <taxon>Neoteleostei</taxon>
        <taxon>Acanthomorphata</taxon>
        <taxon>Gobiaria</taxon>
        <taxon>Gobiiformes</taxon>
        <taxon>Gobioidei</taxon>
        <taxon>Gobiidae</taxon>
        <taxon>Gobionellinae</taxon>
        <taxon>Mugilogobius</taxon>
    </lineage>
</organism>
<evidence type="ECO:0000256" key="2">
    <source>
        <dbReference type="SAM" id="MobiDB-lite"/>
    </source>
</evidence>
<evidence type="ECO:0000259" key="4">
    <source>
        <dbReference type="PROSITE" id="PS50850"/>
    </source>
</evidence>
<feature type="transmembrane region" description="Helical" evidence="3">
    <location>
        <begin position="246"/>
        <end position="268"/>
    </location>
</feature>
<feature type="transmembrane region" description="Helical" evidence="3">
    <location>
        <begin position="280"/>
        <end position="299"/>
    </location>
</feature>
<comment type="subcellular location">
    <subcellularLocation>
        <location evidence="1">Membrane</location>
        <topology evidence="1">Multi-pass membrane protein</topology>
    </subcellularLocation>
</comment>
<evidence type="ECO:0000313" key="6">
    <source>
        <dbReference type="Proteomes" id="UP001460270"/>
    </source>
</evidence>
<dbReference type="Pfam" id="PF07690">
    <property type="entry name" value="MFS_1"/>
    <property type="match status" value="1"/>
</dbReference>
<dbReference type="FunFam" id="1.20.1250.20:FF:000326">
    <property type="entry name" value="Solute carrier family 16 member 6"/>
    <property type="match status" value="1"/>
</dbReference>
<name>A0AAW0PVZ6_9GOBI</name>
<dbReference type="AlphaFoldDB" id="A0AAW0PVZ6"/>
<accession>A0AAW0PVZ6</accession>
<dbReference type="GO" id="GO:0008028">
    <property type="term" value="F:monocarboxylic acid transmembrane transporter activity"/>
    <property type="evidence" value="ECO:0007669"/>
    <property type="project" value="TreeGrafter"/>
</dbReference>
<comment type="caution">
    <text evidence="5">The sequence shown here is derived from an EMBL/GenBank/DDBJ whole genome shotgun (WGS) entry which is preliminary data.</text>
</comment>
<dbReference type="InterPro" id="IPR036259">
    <property type="entry name" value="MFS_trans_sf"/>
</dbReference>
<protein>
    <recommendedName>
        <fullName evidence="4">Major facilitator superfamily (MFS) profile domain-containing protein</fullName>
    </recommendedName>
</protein>
<dbReference type="PANTHER" id="PTHR11360:SF20">
    <property type="entry name" value="MONOCARBOXYLATE TRANSPORTER 7"/>
    <property type="match status" value="1"/>
</dbReference>
<gene>
    <name evidence="5" type="ORF">WMY93_002165</name>
</gene>
<evidence type="ECO:0000256" key="1">
    <source>
        <dbReference type="ARBA" id="ARBA00004141"/>
    </source>
</evidence>
<evidence type="ECO:0000313" key="5">
    <source>
        <dbReference type="EMBL" id="KAK7938839.1"/>
    </source>
</evidence>
<proteinExistence type="predicted"/>
<feature type="transmembrane region" description="Helical" evidence="3">
    <location>
        <begin position="336"/>
        <end position="360"/>
    </location>
</feature>
<dbReference type="PROSITE" id="PS50850">
    <property type="entry name" value="MFS"/>
    <property type="match status" value="1"/>
</dbReference>
<dbReference type="Proteomes" id="UP001460270">
    <property type="component" value="Unassembled WGS sequence"/>
</dbReference>
<keyword evidence="6" id="KW-1185">Reference proteome</keyword>
<dbReference type="EMBL" id="JBBPFD010000002">
    <property type="protein sequence ID" value="KAK7938839.1"/>
    <property type="molecule type" value="Genomic_DNA"/>
</dbReference>
<keyword evidence="3" id="KW-0472">Membrane</keyword>
<keyword evidence="3" id="KW-0812">Transmembrane</keyword>
<feature type="transmembrane region" description="Helical" evidence="3">
    <location>
        <begin position="53"/>
        <end position="71"/>
    </location>
</feature>
<feature type="transmembrane region" description="Helical" evidence="3">
    <location>
        <begin position="311"/>
        <end position="330"/>
    </location>
</feature>
<feature type="transmembrane region" description="Helical" evidence="3">
    <location>
        <begin position="372"/>
        <end position="396"/>
    </location>
</feature>
<dbReference type="GO" id="GO:0016020">
    <property type="term" value="C:membrane"/>
    <property type="evidence" value="ECO:0007669"/>
    <property type="project" value="UniProtKB-SubCell"/>
</dbReference>
<feature type="transmembrane region" description="Helical" evidence="3">
    <location>
        <begin position="138"/>
        <end position="161"/>
    </location>
</feature>
<dbReference type="PANTHER" id="PTHR11360">
    <property type="entry name" value="MONOCARBOXYLATE TRANSPORTER"/>
    <property type="match status" value="1"/>
</dbReference>
<dbReference type="SUPFAM" id="SSF103473">
    <property type="entry name" value="MFS general substrate transporter"/>
    <property type="match status" value="1"/>
</dbReference>
<feature type="transmembrane region" description="Helical" evidence="3">
    <location>
        <begin position="402"/>
        <end position="423"/>
    </location>
</feature>
<feature type="domain" description="Major facilitator superfamily (MFS) profile" evidence="4">
    <location>
        <begin position="1"/>
        <end position="428"/>
    </location>
</feature>
<feature type="transmembrane region" description="Helical" evidence="3">
    <location>
        <begin position="77"/>
        <end position="97"/>
    </location>
</feature>
<dbReference type="InterPro" id="IPR011701">
    <property type="entry name" value="MFS"/>
</dbReference>
<feature type="transmembrane region" description="Helical" evidence="3">
    <location>
        <begin position="109"/>
        <end position="132"/>
    </location>
</feature>
<dbReference type="Gene3D" id="1.20.1250.20">
    <property type="entry name" value="MFS general substrate transporter like domains"/>
    <property type="match status" value="2"/>
</dbReference>
<reference evidence="6" key="1">
    <citation type="submission" date="2024-04" db="EMBL/GenBank/DDBJ databases">
        <title>Salinicola lusitanus LLJ914,a marine bacterium isolated from the Okinawa Trough.</title>
        <authorList>
            <person name="Li J."/>
        </authorList>
    </citation>
    <scope>NUCLEOTIDE SEQUENCE [LARGE SCALE GENOMIC DNA]</scope>
</reference>
<dbReference type="InterPro" id="IPR050327">
    <property type="entry name" value="Proton-linked_MCT"/>
</dbReference>